<proteinExistence type="predicted"/>
<gene>
    <name evidence="3" type="ORF">GII14_04200</name>
</gene>
<reference evidence="3 4" key="1">
    <citation type="submission" date="2019-11" db="EMBL/GenBank/DDBJ databases">
        <title>Complete Genome Sequence of Shewanella chilikensis Strain DC57, Isolated from Corroded Seal Rings at a floating production facility in Australia.</title>
        <authorList>
            <person name="Salgar-Chaparro S.J."/>
            <person name="Castillo-Villamizar G.A."/>
            <person name="Poehlein A."/>
            <person name="Daniel R."/>
            <person name="Machuca L."/>
        </authorList>
    </citation>
    <scope>NUCLEOTIDE SEQUENCE [LARGE SCALE GENOMIC DNA]</scope>
    <source>
        <strain evidence="3 4">DC57</strain>
    </source>
</reference>
<dbReference type="InterPro" id="IPR010657">
    <property type="entry name" value="ImpA_N"/>
</dbReference>
<dbReference type="Pfam" id="PF06812">
    <property type="entry name" value="ImpA_N"/>
    <property type="match status" value="1"/>
</dbReference>
<dbReference type="Proteomes" id="UP000502117">
    <property type="component" value="Chromosome"/>
</dbReference>
<evidence type="ECO:0000259" key="2">
    <source>
        <dbReference type="Pfam" id="PF06812"/>
    </source>
</evidence>
<evidence type="ECO:0000256" key="1">
    <source>
        <dbReference type="SAM" id="MobiDB-lite"/>
    </source>
</evidence>
<organism evidence="3 4">
    <name type="scientific">Shewanella chilikensis</name>
    <dbReference type="NCBI Taxonomy" id="558541"/>
    <lineage>
        <taxon>Bacteria</taxon>
        <taxon>Pseudomonadati</taxon>
        <taxon>Pseudomonadota</taxon>
        <taxon>Gammaproteobacteria</taxon>
        <taxon>Alteromonadales</taxon>
        <taxon>Shewanellaceae</taxon>
        <taxon>Shewanella</taxon>
    </lineage>
</organism>
<dbReference type="KEGG" id="schk:GII14_04200"/>
<evidence type="ECO:0000313" key="4">
    <source>
        <dbReference type="Proteomes" id="UP000502117"/>
    </source>
</evidence>
<dbReference type="EMBL" id="CP045857">
    <property type="protein sequence ID" value="QIJ03461.1"/>
    <property type="molecule type" value="Genomic_DNA"/>
</dbReference>
<feature type="region of interest" description="Disordered" evidence="1">
    <location>
        <begin position="388"/>
        <end position="412"/>
    </location>
</feature>
<feature type="compositionally biased region" description="Polar residues" evidence="1">
    <location>
        <begin position="388"/>
        <end position="398"/>
    </location>
</feature>
<dbReference type="RefSeq" id="WP_165564522.1">
    <property type="nucleotide sequence ID" value="NZ_CP045857.1"/>
</dbReference>
<feature type="domain" description="ImpA N-terminal" evidence="2">
    <location>
        <begin position="19"/>
        <end position="96"/>
    </location>
</feature>
<dbReference type="PANTHER" id="PTHR37024:SF5">
    <property type="entry name" value="IMPA N-TERMINAL DOMAIN-CONTAINING PROTEIN"/>
    <property type="match status" value="1"/>
</dbReference>
<dbReference type="AlphaFoldDB" id="A0A6G7LNW4"/>
<name>A0A6G7LNW4_9GAMM</name>
<protein>
    <recommendedName>
        <fullName evidence="2">ImpA N-terminal domain-containing protein</fullName>
    </recommendedName>
</protein>
<sequence>MIQQTTVNAGWFRMTAAPAQLREDNRYQQMRSEINRRQSPFSGGTDWEKVYDLAATLVMTDGVDLLAASYFSVAAAKTRGIAGLASGLELLLTVLAHSKEMGTISPEKCAEILNWAIGKLLPELKDMQATEGNIREWYRCEYACQQLFELMQVRQPKQMPNLDALGFQIFDKIDGVKQPAKRPAVATSAQQQANSKGLSWPLGLILLLLALTAGHFAEPLGLVIGQKFWPERFAPKPPEQVTQLPTETALPLWQKIDQLFGAAPLANDEPYVYPEQVDYLLELDKYFQRFAASRTRAANLSKELQQWQGLDANKLSALQRQSRDMAEYASSLSPVLARAYFIDELLKQQQNERAAQELTLLDRQLKSLLIKRTLLAQSLGLTQASGVTNDPAVQTASGSDKAPMAAGSDRANVQEAADVQDVVM</sequence>
<accession>A0A6G7LNW4</accession>
<evidence type="ECO:0000313" key="3">
    <source>
        <dbReference type="EMBL" id="QIJ03461.1"/>
    </source>
</evidence>
<dbReference type="PANTHER" id="PTHR37024">
    <property type="entry name" value="TYPE VI SECRETION SYSTEM DUF2094 AND IMPA-RELATED DOMAIN PROTEIN"/>
    <property type="match status" value="1"/>
</dbReference>